<reference evidence="1 2" key="1">
    <citation type="journal article" date="2014" name="Genome Biol. Evol.">
        <title>The secreted proteins of Achlya hypogyna and Thraustotheca clavata identify the ancestral oomycete secretome and reveal gene acquisitions by horizontal gene transfer.</title>
        <authorList>
            <person name="Misner I."/>
            <person name="Blouin N."/>
            <person name="Leonard G."/>
            <person name="Richards T.A."/>
            <person name="Lane C.E."/>
        </authorList>
    </citation>
    <scope>NUCLEOTIDE SEQUENCE [LARGE SCALE GENOMIC DNA]</scope>
    <source>
        <strain evidence="1 2">ATCC 48635</strain>
    </source>
</reference>
<dbReference type="AlphaFoldDB" id="A0A1V9YJM6"/>
<dbReference type="OrthoDB" id="79247at2759"/>
<evidence type="ECO:0000313" key="2">
    <source>
        <dbReference type="Proteomes" id="UP000243579"/>
    </source>
</evidence>
<gene>
    <name evidence="1" type="ORF">ACHHYP_11187</name>
</gene>
<proteinExistence type="predicted"/>
<sequence length="207" mass="22211">MTAPAPWTAIPSPPARPLKDIMDETRAQELHAQEALPTQPAPLVYEPEMAPVESVSVDSDYALALALQNEEQQSAYTVDYSRLASLGSDAVVDDDADVPLRLKERSKRKDVRLAKTSLKNAPKKHVKEAPTAAEAFAAAVATQPLVLLTGTPEDLAAIHAFIAQKTPTVQVATLKSAKGHDLLVQYETGLSPEEAWTPLDTLVPSTA</sequence>
<comment type="caution">
    <text evidence="1">The sequence shown here is derived from an EMBL/GenBank/DDBJ whole genome shotgun (WGS) entry which is preliminary data.</text>
</comment>
<accession>A0A1V9YJM6</accession>
<name>A0A1V9YJM6_ACHHY</name>
<protein>
    <submittedName>
        <fullName evidence="1">Uncharacterized protein</fullName>
    </submittedName>
</protein>
<keyword evidence="2" id="KW-1185">Reference proteome</keyword>
<dbReference type="Proteomes" id="UP000243579">
    <property type="component" value="Unassembled WGS sequence"/>
</dbReference>
<evidence type="ECO:0000313" key="1">
    <source>
        <dbReference type="EMBL" id="OQR85915.1"/>
    </source>
</evidence>
<organism evidence="1 2">
    <name type="scientific">Achlya hypogyna</name>
    <name type="common">Oomycete</name>
    <name type="synonym">Protoachlya hypogyna</name>
    <dbReference type="NCBI Taxonomy" id="1202772"/>
    <lineage>
        <taxon>Eukaryota</taxon>
        <taxon>Sar</taxon>
        <taxon>Stramenopiles</taxon>
        <taxon>Oomycota</taxon>
        <taxon>Saprolegniomycetes</taxon>
        <taxon>Saprolegniales</taxon>
        <taxon>Achlyaceae</taxon>
        <taxon>Achlya</taxon>
    </lineage>
</organism>
<dbReference type="EMBL" id="JNBR01001557">
    <property type="protein sequence ID" value="OQR85915.1"/>
    <property type="molecule type" value="Genomic_DNA"/>
</dbReference>